<dbReference type="SUPFAM" id="SSF56935">
    <property type="entry name" value="Porins"/>
    <property type="match status" value="1"/>
</dbReference>
<proteinExistence type="predicted"/>
<reference evidence="2 3" key="1">
    <citation type="submission" date="2019-01" db="EMBL/GenBank/DDBJ databases">
        <title>Sphingorhabdus lacus sp.nov., isolated from an oligotrophic freshwater lake.</title>
        <authorList>
            <person name="Park M."/>
        </authorList>
    </citation>
    <scope>NUCLEOTIDE SEQUENCE [LARGE SCALE GENOMIC DNA]</scope>
    <source>
        <strain evidence="2 3">IMCC26285</strain>
    </source>
</reference>
<organism evidence="2 3">
    <name type="scientific">Sphingorhabdus profundilacus</name>
    <dbReference type="NCBI Taxonomy" id="2509718"/>
    <lineage>
        <taxon>Bacteria</taxon>
        <taxon>Pseudomonadati</taxon>
        <taxon>Pseudomonadota</taxon>
        <taxon>Alphaproteobacteria</taxon>
        <taxon>Sphingomonadales</taxon>
        <taxon>Sphingomonadaceae</taxon>
        <taxon>Sphingorhabdus</taxon>
    </lineage>
</organism>
<dbReference type="AlphaFoldDB" id="A0A6I4LYX2"/>
<comment type="caution">
    <text evidence="2">The sequence shown here is derived from an EMBL/GenBank/DDBJ whole genome shotgun (WGS) entry which is preliminary data.</text>
</comment>
<protein>
    <submittedName>
        <fullName evidence="2">Uncharacterized protein</fullName>
    </submittedName>
</protein>
<keyword evidence="3" id="KW-1185">Reference proteome</keyword>
<gene>
    <name evidence="2" type="ORF">EUU23_11155</name>
</gene>
<dbReference type="EMBL" id="SDWJ01000002">
    <property type="protein sequence ID" value="MVZ98251.1"/>
    <property type="molecule type" value="Genomic_DNA"/>
</dbReference>
<dbReference type="InterPro" id="IPR018759">
    <property type="entry name" value="BBP2_2"/>
</dbReference>
<feature type="signal peptide" evidence="1">
    <location>
        <begin position="1"/>
        <end position="22"/>
    </location>
</feature>
<sequence>MRHSLCAACTVAGLLLSTAAQAESVSKTAPLVSDQLPDFEPKGFDLGGFRLLPDFEYILYADDNVYAARDGKFLLPDGTLSNGTQADAAFIIVGGVEAKGRIGNIDLTANARTRIRRYDKLTTENSEGAEALVKLGWQPREGQKFGLEGGWRRVVEERGDPEALQLTSTGPRLANIFESEAKFSQEGGKMLVATDVVVRKFDFLGTANARRDFSSQFVSLTLGRSIGSRLYGTATAFVTNRDFRLPLTTGAIQDETTIGGRIGVATKDRGLIEGRASIGVFRLNPAEPAQKGRSGISADVALTFRPQQRTAISLNVFSGDVATFRLGAVARSDTTASINVQQEIRHNLYATAGLSYLRAEFFGSGDLEKAISPRVEVEWLATKRLSIAGYVSYTDRTSNIAEEVFDRTRGGFSLRLRF</sequence>
<dbReference type="Proteomes" id="UP000471147">
    <property type="component" value="Unassembled WGS sequence"/>
</dbReference>
<evidence type="ECO:0000256" key="1">
    <source>
        <dbReference type="SAM" id="SignalP"/>
    </source>
</evidence>
<name>A0A6I4LYX2_9SPHN</name>
<evidence type="ECO:0000313" key="2">
    <source>
        <dbReference type="EMBL" id="MVZ98251.1"/>
    </source>
</evidence>
<accession>A0A6I4LYX2</accession>
<keyword evidence="1" id="KW-0732">Signal</keyword>
<evidence type="ECO:0000313" key="3">
    <source>
        <dbReference type="Proteomes" id="UP000471147"/>
    </source>
</evidence>
<dbReference type="Pfam" id="PF10082">
    <property type="entry name" value="BBP2_2"/>
    <property type="match status" value="1"/>
</dbReference>
<feature type="chain" id="PRO_5026065727" evidence="1">
    <location>
        <begin position="23"/>
        <end position="418"/>
    </location>
</feature>